<dbReference type="InterPro" id="IPR008405">
    <property type="entry name" value="ApoL"/>
</dbReference>
<dbReference type="AlphaFoldDB" id="A0A8C6T7J4"/>
<evidence type="ECO:0000256" key="1">
    <source>
        <dbReference type="ARBA" id="ARBA00010090"/>
    </source>
</evidence>
<comment type="similarity">
    <text evidence="1">Belongs to the apolipoprotein L family.</text>
</comment>
<evidence type="ECO:0000313" key="3">
    <source>
        <dbReference type="Proteomes" id="UP000694523"/>
    </source>
</evidence>
<dbReference type="PANTHER" id="PTHR14096:SF57">
    <property type="entry name" value="APOLIPOPROTEIN L4"/>
    <property type="match status" value="1"/>
</dbReference>
<accession>A0A8C6T7J4</accession>
<reference evidence="2" key="2">
    <citation type="submission" date="2025-09" db="UniProtKB">
        <authorList>
            <consortium name="Ensembl"/>
        </authorList>
    </citation>
    <scope>IDENTIFICATION</scope>
</reference>
<dbReference type="GO" id="GO:0006869">
    <property type="term" value="P:lipid transport"/>
    <property type="evidence" value="ECO:0007669"/>
    <property type="project" value="InterPro"/>
</dbReference>
<dbReference type="GO" id="GO:0005576">
    <property type="term" value="C:extracellular region"/>
    <property type="evidence" value="ECO:0007669"/>
    <property type="project" value="InterPro"/>
</dbReference>
<dbReference type="GO" id="GO:0008289">
    <property type="term" value="F:lipid binding"/>
    <property type="evidence" value="ECO:0007669"/>
    <property type="project" value="InterPro"/>
</dbReference>
<evidence type="ECO:0000313" key="2">
    <source>
        <dbReference type="Ensembl" id="ENSNMLP00000017511.1"/>
    </source>
</evidence>
<dbReference type="Proteomes" id="UP000694523">
    <property type="component" value="Unplaced"/>
</dbReference>
<sequence length="366" mass="40634">MASERDSLSEALEQYVSDTYEDLKTIRQFIRSSDQWIQDREAEGNELKETGDSDEKLDVSLTDLSEEDITNTLAMIRQLDTLRKDQNFQLVNLFDDKSQSFRKNFSEVKPQVLKLMEELEGCAQQLDSMNLGARISGTVSNSVGIVGGILSILTVLGVTSGLQGIVTTSTELGVNNTQTNKAEQAYKKCVQLIKELQDFLNDVIQQHFKRLKQNTFWDYFEAFYSGGVFATSIAELIGIIYERLTKEVVADATYDGVEGVVTVSRVGTRAGAAAASIQAASIEAAEIGGVVLNGVFAVIDGYFLGKDIKSLVDGTETEFSKWIRARAALWSSEIDSWQNVHDSLDKGEKVYEEYKVLLQKPFPPLN</sequence>
<dbReference type="Pfam" id="PF05461">
    <property type="entry name" value="ApoL"/>
    <property type="match status" value="1"/>
</dbReference>
<dbReference type="GO" id="GO:0016020">
    <property type="term" value="C:membrane"/>
    <property type="evidence" value="ECO:0007669"/>
    <property type="project" value="TreeGrafter"/>
</dbReference>
<proteinExistence type="inferred from homology"/>
<keyword evidence="3" id="KW-1185">Reference proteome</keyword>
<name>A0A8C6T7J4_9GOBI</name>
<dbReference type="PANTHER" id="PTHR14096">
    <property type="entry name" value="APOLIPOPROTEIN L"/>
    <property type="match status" value="1"/>
</dbReference>
<reference evidence="2" key="1">
    <citation type="submission" date="2025-08" db="UniProtKB">
        <authorList>
            <consortium name="Ensembl"/>
        </authorList>
    </citation>
    <scope>IDENTIFICATION</scope>
</reference>
<protein>
    <submittedName>
        <fullName evidence="2">Uncharacterized protein</fullName>
    </submittedName>
</protein>
<organism evidence="2 3">
    <name type="scientific">Neogobius melanostomus</name>
    <name type="common">round goby</name>
    <dbReference type="NCBI Taxonomy" id="47308"/>
    <lineage>
        <taxon>Eukaryota</taxon>
        <taxon>Metazoa</taxon>
        <taxon>Chordata</taxon>
        <taxon>Craniata</taxon>
        <taxon>Vertebrata</taxon>
        <taxon>Euteleostomi</taxon>
        <taxon>Actinopterygii</taxon>
        <taxon>Neopterygii</taxon>
        <taxon>Teleostei</taxon>
        <taxon>Neoteleostei</taxon>
        <taxon>Acanthomorphata</taxon>
        <taxon>Gobiaria</taxon>
        <taxon>Gobiiformes</taxon>
        <taxon>Gobioidei</taxon>
        <taxon>Gobiidae</taxon>
        <taxon>Benthophilinae</taxon>
        <taxon>Neogobiini</taxon>
        <taxon>Neogobius</taxon>
    </lineage>
</organism>
<dbReference type="GO" id="GO:0042157">
    <property type="term" value="P:lipoprotein metabolic process"/>
    <property type="evidence" value="ECO:0007669"/>
    <property type="project" value="InterPro"/>
</dbReference>
<dbReference type="Ensembl" id="ENSNMLT00000019702.1">
    <property type="protein sequence ID" value="ENSNMLP00000017511.1"/>
    <property type="gene ID" value="ENSNMLG00000011584.1"/>
</dbReference>